<evidence type="ECO:0000313" key="1">
    <source>
        <dbReference type="EMBL" id="GBP48747.1"/>
    </source>
</evidence>
<reference evidence="1 2" key="1">
    <citation type="journal article" date="2019" name="Commun. Biol.">
        <title>The bagworm genome reveals a unique fibroin gene that provides high tensile strength.</title>
        <authorList>
            <person name="Kono N."/>
            <person name="Nakamura H."/>
            <person name="Ohtoshi R."/>
            <person name="Tomita M."/>
            <person name="Numata K."/>
            <person name="Arakawa K."/>
        </authorList>
    </citation>
    <scope>NUCLEOTIDE SEQUENCE [LARGE SCALE GENOMIC DNA]</scope>
</reference>
<evidence type="ECO:0000313" key="2">
    <source>
        <dbReference type="Proteomes" id="UP000299102"/>
    </source>
</evidence>
<keyword evidence="2" id="KW-1185">Reference proteome</keyword>
<accession>A0A4C1WF43</accession>
<dbReference type="AlphaFoldDB" id="A0A4C1WF43"/>
<dbReference type="EMBL" id="BGZK01000530">
    <property type="protein sequence ID" value="GBP48747.1"/>
    <property type="molecule type" value="Genomic_DNA"/>
</dbReference>
<name>A0A4C1WF43_EUMVA</name>
<protein>
    <submittedName>
        <fullName evidence="1">Uncharacterized protein</fullName>
    </submittedName>
</protein>
<sequence length="71" mass="7988">MTDMSFEVFARRRWLKVTSKEADRKRGAPTVCHLGGAAEVRLAYSGECLVLVVRLRSWRNILPGATKEAII</sequence>
<proteinExistence type="predicted"/>
<comment type="caution">
    <text evidence="1">The sequence shown here is derived from an EMBL/GenBank/DDBJ whole genome shotgun (WGS) entry which is preliminary data.</text>
</comment>
<dbReference type="Proteomes" id="UP000299102">
    <property type="component" value="Unassembled WGS sequence"/>
</dbReference>
<gene>
    <name evidence="1" type="ORF">EVAR_32765_1</name>
</gene>
<organism evidence="1 2">
    <name type="scientific">Eumeta variegata</name>
    <name type="common">Bagworm moth</name>
    <name type="synonym">Eumeta japonica</name>
    <dbReference type="NCBI Taxonomy" id="151549"/>
    <lineage>
        <taxon>Eukaryota</taxon>
        <taxon>Metazoa</taxon>
        <taxon>Ecdysozoa</taxon>
        <taxon>Arthropoda</taxon>
        <taxon>Hexapoda</taxon>
        <taxon>Insecta</taxon>
        <taxon>Pterygota</taxon>
        <taxon>Neoptera</taxon>
        <taxon>Endopterygota</taxon>
        <taxon>Lepidoptera</taxon>
        <taxon>Glossata</taxon>
        <taxon>Ditrysia</taxon>
        <taxon>Tineoidea</taxon>
        <taxon>Psychidae</taxon>
        <taxon>Oiketicinae</taxon>
        <taxon>Eumeta</taxon>
    </lineage>
</organism>